<name>A0AA47GHS8_9LACO</name>
<dbReference type="RefSeq" id="WP_167334252.1">
    <property type="nucleotide sequence ID" value="NZ_CP084385.1"/>
</dbReference>
<organism evidence="2 3">
    <name type="scientific">Lactobacillus helsingborgensis</name>
    <dbReference type="NCBI Taxonomy" id="1218494"/>
    <lineage>
        <taxon>Bacteria</taxon>
        <taxon>Bacillati</taxon>
        <taxon>Bacillota</taxon>
        <taxon>Bacilli</taxon>
        <taxon>Lactobacillales</taxon>
        <taxon>Lactobacillaceae</taxon>
        <taxon>Lactobacillus</taxon>
    </lineage>
</organism>
<keyword evidence="1" id="KW-1133">Transmembrane helix</keyword>
<geneLocation type="plasmid" evidence="2 3">
    <name>pIBH002-1</name>
</geneLocation>
<proteinExistence type="predicted"/>
<evidence type="ECO:0000313" key="3">
    <source>
        <dbReference type="Proteomes" id="UP001164557"/>
    </source>
</evidence>
<sequence>MSYLSRVFKTLKIAIWEKLTIAVKVAVIQIGVLVVLAFLYILLDLIVMRFIVR</sequence>
<feature type="transmembrane region" description="Helical" evidence="1">
    <location>
        <begin position="21"/>
        <end position="43"/>
    </location>
</feature>
<dbReference type="AlphaFoldDB" id="A0AA47GHS8"/>
<evidence type="ECO:0000313" key="2">
    <source>
        <dbReference type="EMBL" id="UZX30595.1"/>
    </source>
</evidence>
<dbReference type="Proteomes" id="UP001164557">
    <property type="component" value="Plasmid pIBH002-1"/>
</dbReference>
<dbReference type="EMBL" id="CP084390">
    <property type="protein sequence ID" value="UZX30595.1"/>
    <property type="molecule type" value="Genomic_DNA"/>
</dbReference>
<accession>A0AA47GHS8</accession>
<gene>
    <name evidence="2" type="ORF">LDX53_08905</name>
</gene>
<evidence type="ECO:0000256" key="1">
    <source>
        <dbReference type="SAM" id="Phobius"/>
    </source>
</evidence>
<keyword evidence="3" id="KW-1185">Reference proteome</keyword>
<keyword evidence="1" id="KW-0812">Transmembrane</keyword>
<protein>
    <submittedName>
        <fullName evidence="2">Uncharacterized protein</fullName>
    </submittedName>
</protein>
<reference evidence="2" key="1">
    <citation type="submission" date="2021-09" db="EMBL/GenBank/DDBJ databases">
        <title>Lactobacillus species from Apis mellifera, Switzerland.</title>
        <authorList>
            <person name="Pfister J."/>
            <person name="Brown A."/>
            <person name="Neumann P."/>
            <person name="Collaud A."/>
            <person name="Retschnig G."/>
            <person name="Perreten V."/>
        </authorList>
    </citation>
    <scope>NUCLEOTIDE SEQUENCE</scope>
    <source>
        <strain evidence="2">IBH002</strain>
        <plasmid evidence="2">pIBH002-1</plasmid>
    </source>
</reference>
<keyword evidence="2" id="KW-0614">Plasmid</keyword>
<keyword evidence="1" id="KW-0472">Membrane</keyword>